<protein>
    <recommendedName>
        <fullName evidence="1">PIN domain-containing protein</fullName>
    </recommendedName>
</protein>
<dbReference type="STRING" id="477974.Daud_0061"/>
<dbReference type="OrthoDB" id="2084102at2"/>
<evidence type="ECO:0000313" key="3">
    <source>
        <dbReference type="Proteomes" id="UP000008544"/>
    </source>
</evidence>
<dbReference type="AlphaFoldDB" id="B1I110"/>
<dbReference type="HOGENOM" id="CLU_119496_1_2_9"/>
<proteinExistence type="predicted"/>
<evidence type="ECO:0000313" key="2">
    <source>
        <dbReference type="EMBL" id="ACA58629.1"/>
    </source>
</evidence>
<dbReference type="SUPFAM" id="SSF88723">
    <property type="entry name" value="PIN domain-like"/>
    <property type="match status" value="1"/>
</dbReference>
<dbReference type="CDD" id="cd09874">
    <property type="entry name" value="PIN_MT3492-like"/>
    <property type="match status" value="1"/>
</dbReference>
<reference evidence="2 3" key="2">
    <citation type="journal article" date="2008" name="Science">
        <title>Environmental genomics reveals a single-species ecosystem deep within Earth.</title>
        <authorList>
            <person name="Chivian D."/>
            <person name="Brodie E.L."/>
            <person name="Alm E.J."/>
            <person name="Culley D.E."/>
            <person name="Dehal P.S."/>
            <person name="Desantis T.Z."/>
            <person name="Gihring T.M."/>
            <person name="Lapidus A."/>
            <person name="Lin L.H."/>
            <person name="Lowry S.R."/>
            <person name="Moser D.P."/>
            <person name="Richardson P.M."/>
            <person name="Southam G."/>
            <person name="Wanger G."/>
            <person name="Pratt L.M."/>
            <person name="Andersen G.L."/>
            <person name="Hazen T.C."/>
            <person name="Brockman F.J."/>
            <person name="Arkin A.P."/>
            <person name="Onstott T.C."/>
        </authorList>
    </citation>
    <scope>NUCLEOTIDE SEQUENCE [LARGE SCALE GENOMIC DNA]</scope>
    <source>
        <strain evidence="2 3">MP104C</strain>
    </source>
</reference>
<dbReference type="eggNOG" id="COG1848">
    <property type="taxonomic scope" value="Bacteria"/>
</dbReference>
<dbReference type="InterPro" id="IPR029060">
    <property type="entry name" value="PIN-like_dom_sf"/>
</dbReference>
<dbReference type="Proteomes" id="UP000008544">
    <property type="component" value="Chromosome"/>
</dbReference>
<reference evidence="3" key="1">
    <citation type="submission" date="2007-10" db="EMBL/GenBank/DDBJ databases">
        <title>Complete sequence of chromosome of Desulforudis audaxviator MP104C.</title>
        <authorList>
            <person name="Copeland A."/>
            <person name="Lucas S."/>
            <person name="Lapidus A."/>
            <person name="Barry K."/>
            <person name="Glavina del Rio T."/>
            <person name="Dalin E."/>
            <person name="Tice H."/>
            <person name="Bruce D."/>
            <person name="Pitluck S."/>
            <person name="Lowry S.R."/>
            <person name="Larimer F."/>
            <person name="Land M.L."/>
            <person name="Hauser L."/>
            <person name="Kyrpides N."/>
            <person name="Ivanova N.N."/>
            <person name="Richardson P."/>
        </authorList>
    </citation>
    <scope>NUCLEOTIDE SEQUENCE [LARGE SCALE GENOMIC DNA]</scope>
    <source>
        <strain evidence="3">MP104C</strain>
    </source>
</reference>
<sequence length="139" mass="15789">MVDNPVLLYWDTSALISALMADEHTEKALGWLRTDSDHLISSLAFAEVQAVLHRVQRESNTPNLVKNAQVELHSGPWKRLNLLPEWSLLQLLAKKWPLRGADLWHLAMAKTTAYRFPELRLLSFDHRLSEAARGEGLAV</sequence>
<dbReference type="KEGG" id="dau:Daud_0061"/>
<evidence type="ECO:0000259" key="1">
    <source>
        <dbReference type="Pfam" id="PF01850"/>
    </source>
</evidence>
<dbReference type="RefSeq" id="WP_012301223.1">
    <property type="nucleotide sequence ID" value="NC_010424.1"/>
</dbReference>
<organism evidence="2 3">
    <name type="scientific">Desulforudis audaxviator (strain MP104C)</name>
    <dbReference type="NCBI Taxonomy" id="477974"/>
    <lineage>
        <taxon>Bacteria</taxon>
        <taxon>Bacillati</taxon>
        <taxon>Bacillota</taxon>
        <taxon>Clostridia</taxon>
        <taxon>Thermoanaerobacterales</taxon>
        <taxon>Candidatus Desulforudaceae</taxon>
        <taxon>Candidatus Desulforudis</taxon>
    </lineage>
</organism>
<feature type="domain" description="PIN" evidence="1">
    <location>
        <begin position="9"/>
        <end position="133"/>
    </location>
</feature>
<accession>B1I110</accession>
<keyword evidence="3" id="KW-1185">Reference proteome</keyword>
<gene>
    <name evidence="2" type="ordered locus">Daud_0061</name>
</gene>
<dbReference type="EMBL" id="CP000860">
    <property type="protein sequence ID" value="ACA58629.1"/>
    <property type="molecule type" value="Genomic_DNA"/>
</dbReference>
<dbReference type="Gene3D" id="3.40.50.1010">
    <property type="entry name" value="5'-nuclease"/>
    <property type="match status" value="1"/>
</dbReference>
<name>B1I110_DESAP</name>
<dbReference type="Pfam" id="PF01850">
    <property type="entry name" value="PIN"/>
    <property type="match status" value="1"/>
</dbReference>
<dbReference type="InterPro" id="IPR002716">
    <property type="entry name" value="PIN_dom"/>
</dbReference>